<dbReference type="PRINTS" id="PR00723">
    <property type="entry name" value="SUBTILISIN"/>
</dbReference>
<gene>
    <name evidence="7" type="ORF">BZL29_5485</name>
</gene>
<feature type="region of interest" description="Disordered" evidence="4">
    <location>
        <begin position="25"/>
        <end position="60"/>
    </location>
</feature>
<evidence type="ECO:0000256" key="5">
    <source>
        <dbReference type="SAM" id="SignalP"/>
    </source>
</evidence>
<name>A0A1V3WXD5_MYCKA</name>
<feature type="domain" description="Peptidase S8/S53" evidence="6">
    <location>
        <begin position="81"/>
        <end position="144"/>
    </location>
</feature>
<keyword evidence="1" id="KW-0645">Protease</keyword>
<comment type="caution">
    <text evidence="7">The sequence shown here is derived from an EMBL/GenBank/DDBJ whole genome shotgun (WGS) entry which is preliminary data.</text>
</comment>
<evidence type="ECO:0000313" key="8">
    <source>
        <dbReference type="Proteomes" id="UP000188532"/>
    </source>
</evidence>
<dbReference type="GO" id="GO:0004252">
    <property type="term" value="F:serine-type endopeptidase activity"/>
    <property type="evidence" value="ECO:0007669"/>
    <property type="project" value="InterPro"/>
</dbReference>
<feature type="chain" id="PRO_5012212015" evidence="5">
    <location>
        <begin position="22"/>
        <end position="195"/>
    </location>
</feature>
<dbReference type="SUPFAM" id="SSF52743">
    <property type="entry name" value="Subtilisin-like"/>
    <property type="match status" value="1"/>
</dbReference>
<feature type="compositionally biased region" description="Pro residues" evidence="4">
    <location>
        <begin position="167"/>
        <end position="176"/>
    </location>
</feature>
<dbReference type="Gene3D" id="3.40.50.200">
    <property type="entry name" value="Peptidase S8/S53 domain"/>
    <property type="match status" value="1"/>
</dbReference>
<dbReference type="AlphaFoldDB" id="A0A1V3WXD5"/>
<evidence type="ECO:0000259" key="6">
    <source>
        <dbReference type="Pfam" id="PF00082"/>
    </source>
</evidence>
<evidence type="ECO:0000256" key="3">
    <source>
        <dbReference type="ARBA" id="ARBA00022825"/>
    </source>
</evidence>
<dbReference type="GO" id="GO:0006508">
    <property type="term" value="P:proteolysis"/>
    <property type="evidence" value="ECO:0007669"/>
    <property type="project" value="UniProtKB-KW"/>
</dbReference>
<evidence type="ECO:0000313" key="7">
    <source>
        <dbReference type="EMBL" id="OOK71482.1"/>
    </source>
</evidence>
<keyword evidence="5" id="KW-0732">Signal</keyword>
<sequence length="195" mass="20224">MHRILLTAVVLALLNAPPALAINPPSIDPGAVPPDVTGPDQPTEQRVLCSSPTTLPDSSFHDPPWSNAYLGVSEAHRFATGAGVTVAVIDTGVDASPRVPAEPGGDFVDQAGDGLSDCDAHGTLTASIIAGRPAPTDGFVGVAPMPGCFRCARRRRPSNRLAANPIPTIPTPPRRPGPSAAWPARSCMRPIWVPV</sequence>
<dbReference type="Proteomes" id="UP000188532">
    <property type="component" value="Unassembled WGS sequence"/>
</dbReference>
<organism evidence="7 8">
    <name type="scientific">Mycobacterium kansasii</name>
    <dbReference type="NCBI Taxonomy" id="1768"/>
    <lineage>
        <taxon>Bacteria</taxon>
        <taxon>Bacillati</taxon>
        <taxon>Actinomycetota</taxon>
        <taxon>Actinomycetes</taxon>
        <taxon>Mycobacteriales</taxon>
        <taxon>Mycobacteriaceae</taxon>
        <taxon>Mycobacterium</taxon>
    </lineage>
</organism>
<dbReference type="InterPro" id="IPR015500">
    <property type="entry name" value="Peptidase_S8_subtilisin-rel"/>
</dbReference>
<dbReference type="InterPro" id="IPR000209">
    <property type="entry name" value="Peptidase_S8/S53_dom"/>
</dbReference>
<proteinExistence type="predicted"/>
<feature type="region of interest" description="Disordered" evidence="4">
    <location>
        <begin position="161"/>
        <end position="182"/>
    </location>
</feature>
<feature type="compositionally biased region" description="Polar residues" evidence="4">
    <location>
        <begin position="40"/>
        <end position="57"/>
    </location>
</feature>
<dbReference type="EMBL" id="MVBN01000006">
    <property type="protein sequence ID" value="OOK71482.1"/>
    <property type="molecule type" value="Genomic_DNA"/>
</dbReference>
<dbReference type="Pfam" id="PF00082">
    <property type="entry name" value="Peptidase_S8"/>
    <property type="match status" value="1"/>
</dbReference>
<keyword evidence="3" id="KW-0720">Serine protease</keyword>
<feature type="signal peptide" evidence="5">
    <location>
        <begin position="1"/>
        <end position="21"/>
    </location>
</feature>
<accession>A0A1V3WXD5</accession>
<keyword evidence="2" id="KW-0378">Hydrolase</keyword>
<evidence type="ECO:0000256" key="2">
    <source>
        <dbReference type="ARBA" id="ARBA00022801"/>
    </source>
</evidence>
<protein>
    <submittedName>
        <fullName evidence="7">Subtilase family protein</fullName>
    </submittedName>
</protein>
<dbReference type="InterPro" id="IPR036852">
    <property type="entry name" value="Peptidase_S8/S53_dom_sf"/>
</dbReference>
<evidence type="ECO:0000256" key="1">
    <source>
        <dbReference type="ARBA" id="ARBA00022670"/>
    </source>
</evidence>
<reference evidence="7 8" key="1">
    <citation type="submission" date="2017-02" db="EMBL/GenBank/DDBJ databases">
        <title>Complete genome sequences of Mycobacterium kansasii strains isolated from rhesus macaques.</title>
        <authorList>
            <person name="Panda A."/>
            <person name="Nagaraj S."/>
            <person name="Zhao X."/>
            <person name="Tettelin H."/>
            <person name="Detolla L.J."/>
        </authorList>
    </citation>
    <scope>NUCLEOTIDE SEQUENCE [LARGE SCALE GENOMIC DNA]</scope>
    <source>
        <strain evidence="7 8">11-3469</strain>
    </source>
</reference>
<evidence type="ECO:0000256" key="4">
    <source>
        <dbReference type="SAM" id="MobiDB-lite"/>
    </source>
</evidence>